<dbReference type="InterPro" id="IPR001486">
    <property type="entry name" value="Hemoglobin_trunc"/>
</dbReference>
<sequence length="134" mass="15494">MEPMIERIGGEGQVHLLVNHFYDLIETLPQGKTIMDLHLKGHGLSHVRPEQFDFLCGFFGGRRYYHERHGHMNLREIHAHVDIRRKDAEDWLAVMERAMSDTGVAERERAEVMVTFRRAALMLVNRDEGSVVGT</sequence>
<evidence type="ECO:0000256" key="3">
    <source>
        <dbReference type="ARBA" id="ARBA00022723"/>
    </source>
</evidence>
<keyword evidence="2" id="KW-0349">Heme</keyword>
<dbReference type="AlphaFoldDB" id="A0A3S8U5J7"/>
<dbReference type="Gene3D" id="1.10.490.10">
    <property type="entry name" value="Globins"/>
    <property type="match status" value="1"/>
</dbReference>
<protein>
    <submittedName>
        <fullName evidence="6">Cyanoglobin</fullName>
    </submittedName>
</protein>
<gene>
    <name evidence="6" type="ORF">EI545_08450</name>
</gene>
<evidence type="ECO:0000256" key="1">
    <source>
        <dbReference type="ARBA" id="ARBA00022448"/>
    </source>
</evidence>
<evidence type="ECO:0000256" key="4">
    <source>
        <dbReference type="ARBA" id="ARBA00023004"/>
    </source>
</evidence>
<dbReference type="KEGG" id="taw:EI545_08450"/>
<accession>A0A3S8U5J7</accession>
<dbReference type="GO" id="GO:0019825">
    <property type="term" value="F:oxygen binding"/>
    <property type="evidence" value="ECO:0007669"/>
    <property type="project" value="InterPro"/>
</dbReference>
<keyword evidence="3" id="KW-0479">Metal-binding</keyword>
<evidence type="ECO:0000256" key="5">
    <source>
        <dbReference type="ARBA" id="ARBA00034496"/>
    </source>
</evidence>
<dbReference type="GO" id="GO:0020037">
    <property type="term" value="F:heme binding"/>
    <property type="evidence" value="ECO:0007669"/>
    <property type="project" value="InterPro"/>
</dbReference>
<dbReference type="EMBL" id="CP034328">
    <property type="protein sequence ID" value="AZL58867.1"/>
    <property type="molecule type" value="Genomic_DNA"/>
</dbReference>
<evidence type="ECO:0000313" key="6">
    <source>
        <dbReference type="EMBL" id="AZL58867.1"/>
    </source>
</evidence>
<dbReference type="Pfam" id="PF01152">
    <property type="entry name" value="Bac_globin"/>
    <property type="match status" value="1"/>
</dbReference>
<evidence type="ECO:0000256" key="2">
    <source>
        <dbReference type="ARBA" id="ARBA00022617"/>
    </source>
</evidence>
<dbReference type="OrthoDB" id="9790913at2"/>
<dbReference type="InterPro" id="IPR012292">
    <property type="entry name" value="Globin/Proto"/>
</dbReference>
<evidence type="ECO:0000313" key="7">
    <source>
        <dbReference type="Proteomes" id="UP000282002"/>
    </source>
</evidence>
<dbReference type="CDD" id="cd14773">
    <property type="entry name" value="TrHb2_PhHbO-like_O"/>
    <property type="match status" value="1"/>
</dbReference>
<keyword evidence="7" id="KW-1185">Reference proteome</keyword>
<dbReference type="PANTHER" id="PTHR47366">
    <property type="entry name" value="TWO-ON-TWO HEMOGLOBIN-3"/>
    <property type="match status" value="1"/>
</dbReference>
<dbReference type="GO" id="GO:0005344">
    <property type="term" value="F:oxygen carrier activity"/>
    <property type="evidence" value="ECO:0007669"/>
    <property type="project" value="InterPro"/>
</dbReference>
<dbReference type="Proteomes" id="UP000282002">
    <property type="component" value="Chromosome"/>
</dbReference>
<proteinExistence type="inferred from homology"/>
<dbReference type="InterPro" id="IPR009050">
    <property type="entry name" value="Globin-like_sf"/>
</dbReference>
<keyword evidence="4" id="KW-0408">Iron</keyword>
<dbReference type="GO" id="GO:0046872">
    <property type="term" value="F:metal ion binding"/>
    <property type="evidence" value="ECO:0007669"/>
    <property type="project" value="UniProtKB-KW"/>
</dbReference>
<dbReference type="PANTHER" id="PTHR47366:SF1">
    <property type="entry name" value="TWO-ON-TWO HEMOGLOBIN-3"/>
    <property type="match status" value="1"/>
</dbReference>
<organism evidence="6 7">
    <name type="scientific">Tabrizicola piscis</name>
    <dbReference type="NCBI Taxonomy" id="2494374"/>
    <lineage>
        <taxon>Bacteria</taxon>
        <taxon>Pseudomonadati</taxon>
        <taxon>Pseudomonadota</taxon>
        <taxon>Alphaproteobacteria</taxon>
        <taxon>Rhodobacterales</taxon>
        <taxon>Paracoccaceae</taxon>
        <taxon>Tabrizicola</taxon>
    </lineage>
</organism>
<dbReference type="SUPFAM" id="SSF46458">
    <property type="entry name" value="Globin-like"/>
    <property type="match status" value="1"/>
</dbReference>
<dbReference type="InterPro" id="IPR044203">
    <property type="entry name" value="GlbO/GLB3-like"/>
</dbReference>
<name>A0A3S8U5J7_9RHOB</name>
<keyword evidence="1" id="KW-0813">Transport</keyword>
<reference evidence="6 7" key="1">
    <citation type="submission" date="2018-12" db="EMBL/GenBank/DDBJ databases">
        <title>Complete genome sequencing of Tabrizicola sp. K13M18.</title>
        <authorList>
            <person name="Bae J.-W."/>
        </authorList>
    </citation>
    <scope>NUCLEOTIDE SEQUENCE [LARGE SCALE GENOMIC DNA]</scope>
    <source>
        <strain evidence="6 7">K13M18</strain>
    </source>
</reference>
<comment type="similarity">
    <text evidence="5">Belongs to the truncated hemoglobin family. Group II subfamily.</text>
</comment>